<gene>
    <name evidence="3" type="ORF">OB69_11630</name>
</gene>
<reference evidence="4" key="1">
    <citation type="submission" date="2014-11" db="EMBL/GenBank/DDBJ databases">
        <title>Genome sequencing of Roseivirga sp. D-25.</title>
        <authorList>
            <person name="Selvaratnam C."/>
            <person name="Thevarajoo S."/>
            <person name="Goh K.M."/>
            <person name="Eee R."/>
            <person name="Chan K.-G."/>
            <person name="Chong C.S."/>
        </authorList>
    </citation>
    <scope>NUCLEOTIDE SEQUENCE [LARGE SCALE GENOMIC DNA]</scope>
    <source>
        <strain evidence="4">D-25</strain>
    </source>
</reference>
<dbReference type="InterPro" id="IPR039437">
    <property type="entry name" value="FrzH/put_lumazine-bd"/>
</dbReference>
<sequence>MKIKAFIFLAVISISPCFAQTDHQQITKTLNQFIVGTQYNYPDSIAMAFHPGTRMFLYNGTDSAYYMTSEEYAALYGRRAPGTLNNRPSKIIGIEIVRDVAYAKLEIDIPSFGNRYHDLLLLKKILGQWKIVGKATSAGPIPKAPEEFTPNPAKEVVLTGLNKPWSMTFISEKDVLIAEKDGSLLRVNLETKQRKVISGLPKDVARAVEIDTTKFEKGIFPNSLHAKTLSANAGWFQVLLDPSFDQNNYVYMSYAAENKARASTTKFIRGKLIGNELKEVETLFVAEPYVHGLYHYGGGMIFGTDGKLYITIGERNFFEYMNPEIPVAQDVKDKRGKVIRINPDGSIPKDNPDFGPSAIKGLFAIGIRASQGLAIHPETGDIWFSEHGTNQGDELNILKPSANYGWPNVTTGSYRTDYQPKTIPGATFTDPVYSWDHTVAPTGLTFYSGAEFPLWKGNLIVPGLSKGSLWRMVVDGDKIISAEELFINSRVRLRKAVVSPAGQLYLLSDEEDGKLIRVFNGKR</sequence>
<dbReference type="InterPro" id="IPR032710">
    <property type="entry name" value="NTF2-like_dom_sf"/>
</dbReference>
<name>A0A0L8AJ12_9BACT</name>
<accession>A0A0L8AJ12</accession>
<dbReference type="InterPro" id="IPR011041">
    <property type="entry name" value="Quinoprot_gluc/sorb_DH_b-prop"/>
</dbReference>
<evidence type="ECO:0000259" key="2">
    <source>
        <dbReference type="Pfam" id="PF07995"/>
    </source>
</evidence>
<evidence type="ECO:0000313" key="4">
    <source>
        <dbReference type="Proteomes" id="UP000036908"/>
    </source>
</evidence>
<proteinExistence type="predicted"/>
<dbReference type="PANTHER" id="PTHR19328">
    <property type="entry name" value="HEDGEHOG-INTERACTING PROTEIN"/>
    <property type="match status" value="1"/>
</dbReference>
<dbReference type="Gene3D" id="2.120.10.30">
    <property type="entry name" value="TolB, C-terminal domain"/>
    <property type="match status" value="1"/>
</dbReference>
<dbReference type="Pfam" id="PF12893">
    <property type="entry name" value="Lumazine_bd_2"/>
    <property type="match status" value="1"/>
</dbReference>
<organism evidence="3 4">
    <name type="scientific">Roseivirga seohaensis subsp. aquiponti</name>
    <dbReference type="NCBI Taxonomy" id="1566026"/>
    <lineage>
        <taxon>Bacteria</taxon>
        <taxon>Pseudomonadati</taxon>
        <taxon>Bacteroidota</taxon>
        <taxon>Cytophagia</taxon>
        <taxon>Cytophagales</taxon>
        <taxon>Roseivirgaceae</taxon>
        <taxon>Roseivirga</taxon>
    </lineage>
</organism>
<dbReference type="Pfam" id="PF07995">
    <property type="entry name" value="GSDH"/>
    <property type="match status" value="1"/>
</dbReference>
<feature type="chain" id="PRO_5005580467" description="Glucose/Sorbosone dehydrogenase domain-containing protein" evidence="1">
    <location>
        <begin position="20"/>
        <end position="523"/>
    </location>
</feature>
<dbReference type="SUPFAM" id="SSF50952">
    <property type="entry name" value="Soluble quinoprotein glucose dehydrogenase"/>
    <property type="match status" value="1"/>
</dbReference>
<feature type="signal peptide" evidence="1">
    <location>
        <begin position="1"/>
        <end position="19"/>
    </location>
</feature>
<comment type="caution">
    <text evidence="3">The sequence shown here is derived from an EMBL/GenBank/DDBJ whole genome shotgun (WGS) entry which is preliminary data.</text>
</comment>
<feature type="domain" description="Glucose/Sorbosone dehydrogenase" evidence="2">
    <location>
        <begin position="161"/>
        <end position="517"/>
    </location>
</feature>
<dbReference type="AlphaFoldDB" id="A0A0L8AJ12"/>
<dbReference type="InterPro" id="IPR012938">
    <property type="entry name" value="Glc/Sorbosone_DH"/>
</dbReference>
<dbReference type="Gene3D" id="3.10.450.50">
    <property type="match status" value="1"/>
</dbReference>
<dbReference type="OrthoDB" id="9770043at2"/>
<protein>
    <recommendedName>
        <fullName evidence="2">Glucose/Sorbosone dehydrogenase domain-containing protein</fullName>
    </recommendedName>
</protein>
<evidence type="ECO:0000256" key="1">
    <source>
        <dbReference type="SAM" id="SignalP"/>
    </source>
</evidence>
<keyword evidence="4" id="KW-1185">Reference proteome</keyword>
<dbReference type="PANTHER" id="PTHR19328:SF75">
    <property type="entry name" value="ALDOSE SUGAR DEHYDROGENASE YLII"/>
    <property type="match status" value="1"/>
</dbReference>
<dbReference type="PATRIC" id="fig|1566026.4.peg.613"/>
<dbReference type="EMBL" id="JSVA01000012">
    <property type="protein sequence ID" value="KOF02428.1"/>
    <property type="molecule type" value="Genomic_DNA"/>
</dbReference>
<dbReference type="InterPro" id="IPR011042">
    <property type="entry name" value="6-blade_b-propeller_TolB-like"/>
</dbReference>
<dbReference type="Proteomes" id="UP000036908">
    <property type="component" value="Unassembled WGS sequence"/>
</dbReference>
<keyword evidence="1" id="KW-0732">Signal</keyword>
<dbReference type="SUPFAM" id="SSF54427">
    <property type="entry name" value="NTF2-like"/>
    <property type="match status" value="1"/>
</dbReference>
<evidence type="ECO:0000313" key="3">
    <source>
        <dbReference type="EMBL" id="KOF02428.1"/>
    </source>
</evidence>
<dbReference type="RefSeq" id="WP_053223907.1">
    <property type="nucleotide sequence ID" value="NZ_JSVA01000012.1"/>
</dbReference>